<comment type="caution">
    <text evidence="13">The sequence shown here is derived from an EMBL/GenBank/DDBJ whole genome shotgun (WGS) entry which is preliminary data.</text>
</comment>
<evidence type="ECO:0000256" key="3">
    <source>
        <dbReference type="ARBA" id="ARBA00022679"/>
    </source>
</evidence>
<keyword evidence="2 10" id="KW-0723">Serine/threonine-protein kinase</keyword>
<comment type="catalytic activity">
    <reaction evidence="8">
        <text>L-seryl-[protein] + ATP = O-phospho-L-seryl-[protein] + ADP + H(+)</text>
        <dbReference type="Rhea" id="RHEA:17989"/>
        <dbReference type="Rhea" id="RHEA-COMP:9863"/>
        <dbReference type="Rhea" id="RHEA-COMP:11604"/>
        <dbReference type="ChEBI" id="CHEBI:15378"/>
        <dbReference type="ChEBI" id="CHEBI:29999"/>
        <dbReference type="ChEBI" id="CHEBI:30616"/>
        <dbReference type="ChEBI" id="CHEBI:83421"/>
        <dbReference type="ChEBI" id="CHEBI:456216"/>
        <dbReference type="EC" id="2.7.11.1"/>
    </reaction>
</comment>
<dbReference type="Gene3D" id="3.30.310.80">
    <property type="entry name" value="Kinase associated domain 1, KA1"/>
    <property type="match status" value="1"/>
</dbReference>
<evidence type="ECO:0000256" key="5">
    <source>
        <dbReference type="ARBA" id="ARBA00022777"/>
    </source>
</evidence>
<name>A0ABQ5KE70_9EUKA</name>
<reference evidence="13" key="1">
    <citation type="submission" date="2022-03" db="EMBL/GenBank/DDBJ databases">
        <title>Draft genome sequence of Aduncisulcus paluster, a free-living microaerophilic Fornicata.</title>
        <authorList>
            <person name="Yuyama I."/>
            <person name="Kume K."/>
            <person name="Tamura T."/>
            <person name="Inagaki Y."/>
            <person name="Hashimoto T."/>
        </authorList>
    </citation>
    <scope>NUCLEOTIDE SEQUENCE</scope>
    <source>
        <strain evidence="13">NY0171</strain>
    </source>
</reference>
<evidence type="ECO:0000256" key="4">
    <source>
        <dbReference type="ARBA" id="ARBA00022741"/>
    </source>
</evidence>
<feature type="binding site" evidence="9">
    <location>
        <position position="36"/>
    </location>
    <ligand>
        <name>ATP</name>
        <dbReference type="ChEBI" id="CHEBI:30616"/>
    </ligand>
</feature>
<dbReference type="InterPro" id="IPR008271">
    <property type="entry name" value="Ser/Thr_kinase_AS"/>
</dbReference>
<feature type="compositionally biased region" description="Basic and acidic residues" evidence="11">
    <location>
        <begin position="453"/>
        <end position="463"/>
    </location>
</feature>
<protein>
    <recommendedName>
        <fullName evidence="1">non-specific serine/threonine protein kinase</fullName>
        <ecNumber evidence="1">2.7.11.1</ecNumber>
    </recommendedName>
</protein>
<dbReference type="PROSITE" id="PS00107">
    <property type="entry name" value="PROTEIN_KINASE_ATP"/>
    <property type="match status" value="1"/>
</dbReference>
<dbReference type="PANTHER" id="PTHR43895:SF32">
    <property type="entry name" value="SERINE_THREONINE-PROTEIN KINASE CHK1"/>
    <property type="match status" value="1"/>
</dbReference>
<organism evidence="13 14">
    <name type="scientific">Aduncisulcus paluster</name>
    <dbReference type="NCBI Taxonomy" id="2918883"/>
    <lineage>
        <taxon>Eukaryota</taxon>
        <taxon>Metamonada</taxon>
        <taxon>Carpediemonas-like organisms</taxon>
        <taxon>Aduncisulcus</taxon>
    </lineage>
</organism>
<dbReference type="EMBL" id="BQXS01014068">
    <property type="protein sequence ID" value="GKT30201.1"/>
    <property type="molecule type" value="Genomic_DNA"/>
</dbReference>
<dbReference type="Pfam" id="PF00069">
    <property type="entry name" value="Pkinase"/>
    <property type="match status" value="1"/>
</dbReference>
<accession>A0ABQ5KE70</accession>
<dbReference type="Gene3D" id="1.10.510.10">
    <property type="entry name" value="Transferase(Phosphotransferase) domain 1"/>
    <property type="match status" value="1"/>
</dbReference>
<comment type="catalytic activity">
    <reaction evidence="7">
        <text>L-threonyl-[protein] + ATP = O-phospho-L-threonyl-[protein] + ADP + H(+)</text>
        <dbReference type="Rhea" id="RHEA:46608"/>
        <dbReference type="Rhea" id="RHEA-COMP:11060"/>
        <dbReference type="Rhea" id="RHEA-COMP:11605"/>
        <dbReference type="ChEBI" id="CHEBI:15378"/>
        <dbReference type="ChEBI" id="CHEBI:30013"/>
        <dbReference type="ChEBI" id="CHEBI:30616"/>
        <dbReference type="ChEBI" id="CHEBI:61977"/>
        <dbReference type="ChEBI" id="CHEBI:456216"/>
        <dbReference type="EC" id="2.7.11.1"/>
    </reaction>
</comment>
<evidence type="ECO:0000256" key="1">
    <source>
        <dbReference type="ARBA" id="ARBA00012513"/>
    </source>
</evidence>
<feature type="domain" description="Protein kinase" evidence="12">
    <location>
        <begin position="7"/>
        <end position="265"/>
    </location>
</feature>
<dbReference type="PANTHER" id="PTHR43895">
    <property type="entry name" value="CALCIUM/CALMODULIN-DEPENDENT PROTEIN KINASE KINASE-RELATED"/>
    <property type="match status" value="1"/>
</dbReference>
<dbReference type="InterPro" id="IPR011009">
    <property type="entry name" value="Kinase-like_dom_sf"/>
</dbReference>
<evidence type="ECO:0000256" key="10">
    <source>
        <dbReference type="RuleBase" id="RU000304"/>
    </source>
</evidence>
<feature type="region of interest" description="Disordered" evidence="11">
    <location>
        <begin position="428"/>
        <end position="463"/>
    </location>
</feature>
<keyword evidence="6 9" id="KW-0067">ATP-binding</keyword>
<comment type="similarity">
    <text evidence="10">Belongs to the protein kinase superfamily.</text>
</comment>
<dbReference type="InterPro" id="IPR017441">
    <property type="entry name" value="Protein_kinase_ATP_BS"/>
</dbReference>
<evidence type="ECO:0000259" key="12">
    <source>
        <dbReference type="PROSITE" id="PS50011"/>
    </source>
</evidence>
<evidence type="ECO:0000256" key="9">
    <source>
        <dbReference type="PROSITE-ProRule" id="PRU10141"/>
    </source>
</evidence>
<evidence type="ECO:0000313" key="14">
    <source>
        <dbReference type="Proteomes" id="UP001057375"/>
    </source>
</evidence>
<evidence type="ECO:0000313" key="13">
    <source>
        <dbReference type="EMBL" id="GKT30201.1"/>
    </source>
</evidence>
<keyword evidence="14" id="KW-1185">Reference proteome</keyword>
<keyword evidence="3" id="KW-0808">Transferase</keyword>
<gene>
    <name evidence="13" type="ORF">ADUPG1_014328</name>
</gene>
<dbReference type="GO" id="GO:0016301">
    <property type="term" value="F:kinase activity"/>
    <property type="evidence" value="ECO:0007669"/>
    <property type="project" value="UniProtKB-KW"/>
</dbReference>
<evidence type="ECO:0000256" key="7">
    <source>
        <dbReference type="ARBA" id="ARBA00047899"/>
    </source>
</evidence>
<dbReference type="SMART" id="SM00220">
    <property type="entry name" value="S_TKc"/>
    <property type="match status" value="1"/>
</dbReference>
<dbReference type="InterPro" id="IPR000719">
    <property type="entry name" value="Prot_kinase_dom"/>
</dbReference>
<evidence type="ECO:0000256" key="6">
    <source>
        <dbReference type="ARBA" id="ARBA00022840"/>
    </source>
</evidence>
<proteinExistence type="inferred from homology"/>
<dbReference type="PROSITE" id="PS00108">
    <property type="entry name" value="PROTEIN_KINASE_ST"/>
    <property type="match status" value="1"/>
</dbReference>
<evidence type="ECO:0000256" key="11">
    <source>
        <dbReference type="SAM" id="MobiDB-lite"/>
    </source>
</evidence>
<evidence type="ECO:0000256" key="2">
    <source>
        <dbReference type="ARBA" id="ARBA00022527"/>
    </source>
</evidence>
<sequence length="463" mass="52249">MQKVDKYELARTLGEGTFGKVKYGVDTSTGHAVAVKIIHRSKLVTERSSSRVKKEIDIMRILDHPNIVKLYEVLYSKSKIFLILELVTGGELFDRILTQGKFEEETARIYFQQLVNAVEYMHSKGVAHRDLKPENLLLNEHAILKISDFGLSALMGMGEGGRYETMMRTTCGTPNYVAPEVLAGGKYDGTVADIWSCGVILYAMLAGYLPFEDTSKAALFRRIEKADFHCPPWFSKDAIQVLTMMLKPNPAQRATFATIKQHKWFMHGLDPEDGMPFAVKQRLRDAIERAEDRITDSRQEKKPPPMNVFDIVSVSGFLNFAPLFRRDETQRGLKVFRSTCFISPLSPSYLMRELKPVIEEARAVPIMDYSTWKIRVSAGATGGVVKFNIELHSMSGGKVLCEFRKTQGDLLAFIRIYNKIKDALPDGVVQDEGERKDEMAAEKSPKSGSLGSPKEKKGWFKKK</sequence>
<dbReference type="Proteomes" id="UP001057375">
    <property type="component" value="Unassembled WGS sequence"/>
</dbReference>
<feature type="compositionally biased region" description="Basic and acidic residues" evidence="11">
    <location>
        <begin position="432"/>
        <end position="445"/>
    </location>
</feature>
<evidence type="ECO:0000256" key="8">
    <source>
        <dbReference type="ARBA" id="ARBA00048679"/>
    </source>
</evidence>
<keyword evidence="5 13" id="KW-0418">Kinase</keyword>
<dbReference type="EC" id="2.7.11.1" evidence="1"/>
<keyword evidence="4 9" id="KW-0547">Nucleotide-binding</keyword>
<dbReference type="SUPFAM" id="SSF56112">
    <property type="entry name" value="Protein kinase-like (PK-like)"/>
    <property type="match status" value="1"/>
</dbReference>
<dbReference type="PROSITE" id="PS50011">
    <property type="entry name" value="PROTEIN_KINASE_DOM"/>
    <property type="match status" value="1"/>
</dbReference>